<organism evidence="2 3">
    <name type="scientific">Ascaris lumbricoides</name>
    <name type="common">Giant roundworm</name>
    <dbReference type="NCBI Taxonomy" id="6252"/>
    <lineage>
        <taxon>Eukaryota</taxon>
        <taxon>Metazoa</taxon>
        <taxon>Ecdysozoa</taxon>
        <taxon>Nematoda</taxon>
        <taxon>Chromadorea</taxon>
        <taxon>Rhabditida</taxon>
        <taxon>Spirurina</taxon>
        <taxon>Ascaridomorpha</taxon>
        <taxon>Ascaridoidea</taxon>
        <taxon>Ascarididae</taxon>
        <taxon>Ascaris</taxon>
    </lineage>
</organism>
<dbReference type="AlphaFoldDB" id="A0A9J2PHJ8"/>
<evidence type="ECO:0000313" key="3">
    <source>
        <dbReference type="WBParaSite" id="ALUE_0000895801-mRNA-1"/>
    </source>
</evidence>
<reference evidence="3" key="1">
    <citation type="submission" date="2023-03" db="UniProtKB">
        <authorList>
            <consortium name="WormBaseParasite"/>
        </authorList>
    </citation>
    <scope>IDENTIFICATION</scope>
</reference>
<feature type="region of interest" description="Disordered" evidence="1">
    <location>
        <begin position="302"/>
        <end position="392"/>
    </location>
</feature>
<protein>
    <submittedName>
        <fullName evidence="3">Guanylate cyclase domain-containing protein</fullName>
    </submittedName>
</protein>
<name>A0A9J2PHJ8_ASCLU</name>
<evidence type="ECO:0000256" key="1">
    <source>
        <dbReference type="SAM" id="MobiDB-lite"/>
    </source>
</evidence>
<keyword evidence="2" id="KW-1185">Reference proteome</keyword>
<accession>A0A9J2PHJ8</accession>
<dbReference type="WBParaSite" id="ALUE_0000895801-mRNA-1">
    <property type="protein sequence ID" value="ALUE_0000895801-mRNA-1"/>
    <property type="gene ID" value="ALUE_0000895801"/>
</dbReference>
<sequence>KIATNIWRAEARVRFDSGGRVCIVGRASVAVCCNINGKNDALSSIAHGTRCIRAIGHGDFHANSWCVYGSVNRSYLQALLEAKVVVDISPAGWFRFIDDVLFTIKHMGGIVFKRRQCFFGKVSHIMTSLEGGSVLPPPRYSSHEFTPTFVQCSTANIVDTMPSASTLNGDDSAASSSSPTRCVAANKTPNSASVASLNHTSSPSPSYPSANSWPGFGGKNSRIDDIQATAVGGGEAAKSPGQQALQQQQTSQPQSTEFQRPQRKGGERVFVFSSKMANEAIGGVQQNKYDSILAWHEANCQPSTSAGEQSVTVDAQQPSMALKSKRRSAQEMRMPSPLSANGVAVTSSSPSTPSRPQSSGEARVSATGMRSSSMCDHQPDGPPTSSSDLLMLNDDVETSADNPLRRMERMTQDSLFEPPAKVARSTSGEGSQPARRDQDRNAKLEKMRTLEQQIMIDKARSEWDRMVHEHEAIKMAHGGYPQQLMQGYPPQTMAPLGTQYQLPHSHGTPAMLPAYRRPSYPPQIPHPQGLSPVTAPNGAMMSAMPPAAMPMSQPLRPSLNPPPYGMHLPPEGYMPYAYPPNSFASQGYPPTMSSVSPAYSSVYPSMNASPMPPRGYSIYPQGMRPMYADKIMPPEMWPQQLPQPLSNLEARIPSQKIQYHPNGTVLDDGVGENVVNMNSMYGSVVSME</sequence>
<feature type="compositionally biased region" description="Polar residues" evidence="1">
    <location>
        <begin position="167"/>
        <end position="180"/>
    </location>
</feature>
<feature type="compositionally biased region" description="Low complexity" evidence="1">
    <location>
        <begin position="242"/>
        <end position="259"/>
    </location>
</feature>
<feature type="compositionally biased region" description="Polar residues" evidence="1">
    <location>
        <begin position="302"/>
        <end position="319"/>
    </location>
</feature>
<evidence type="ECO:0000313" key="2">
    <source>
        <dbReference type="Proteomes" id="UP000036681"/>
    </source>
</evidence>
<feature type="compositionally biased region" description="Polar residues" evidence="1">
    <location>
        <begin position="187"/>
        <end position="200"/>
    </location>
</feature>
<feature type="compositionally biased region" description="Low complexity" evidence="1">
    <location>
        <begin position="201"/>
        <end position="214"/>
    </location>
</feature>
<proteinExistence type="predicted"/>
<feature type="region of interest" description="Disordered" evidence="1">
    <location>
        <begin position="167"/>
        <end position="266"/>
    </location>
</feature>
<feature type="region of interest" description="Disordered" evidence="1">
    <location>
        <begin position="410"/>
        <end position="442"/>
    </location>
</feature>
<feature type="compositionally biased region" description="Low complexity" evidence="1">
    <location>
        <begin position="347"/>
        <end position="359"/>
    </location>
</feature>
<dbReference type="Proteomes" id="UP000036681">
    <property type="component" value="Unplaced"/>
</dbReference>